<dbReference type="PANTHER" id="PTHR36565:SF1">
    <property type="entry name" value="UPF0332 PROTEIN TM_1000"/>
    <property type="match status" value="1"/>
</dbReference>
<dbReference type="EMBL" id="FP565575">
    <property type="protein sequence ID" value="CBE67337.1"/>
    <property type="molecule type" value="Genomic_DNA"/>
</dbReference>
<dbReference type="AlphaFoldDB" id="D5MII7"/>
<comment type="similarity">
    <text evidence="1">Belongs to the UPF0332 family.</text>
</comment>
<dbReference type="PANTHER" id="PTHR36565">
    <property type="entry name" value="UPF0332 PROTEIN TM_1000"/>
    <property type="match status" value="1"/>
</dbReference>
<organism evidence="3 4">
    <name type="scientific">Methylomirabilis oxygeniifera</name>
    <dbReference type="NCBI Taxonomy" id="671143"/>
    <lineage>
        <taxon>Bacteria</taxon>
        <taxon>Candidatus Methylomirabilota</taxon>
        <taxon>Candidatus Methylomirabilia</taxon>
        <taxon>Candidatus Methylomirabilales</taxon>
        <taxon>Candidatus Methylomirabilaceae</taxon>
        <taxon>Candidatus Methylomirabilis</taxon>
    </lineage>
</organism>
<name>D5MII7_METO1</name>
<dbReference type="eggNOG" id="COG1895">
    <property type="taxonomic scope" value="Bacteria"/>
</dbReference>
<dbReference type="STRING" id="671143.DAMO_0238"/>
<dbReference type="InterPro" id="IPR052226">
    <property type="entry name" value="UPF0332_toxin"/>
</dbReference>
<feature type="domain" description="HEPN" evidence="2">
    <location>
        <begin position="9"/>
        <end position="122"/>
    </location>
</feature>
<proteinExistence type="inferred from homology"/>
<accession>D5MII7</accession>
<sequence>MTTNTPAILLAHAEEKLRAATLLLHGRAWGDASSRAYYAAFHAISAALLSQDETYSSHAQVLGRFNKAFVHQGLFPREFTILLTRLYENRQAGDYEAMLSITEEDARRDVADAQRILEAVRRFLSS</sequence>
<dbReference type="HOGENOM" id="CLU_151247_4_1_0"/>
<reference evidence="3 4" key="1">
    <citation type="journal article" date="2010" name="Nature">
        <title>Nitrite-driven anaerobic methane oxidation by oxygenic bacteria.</title>
        <authorList>
            <person name="Ettwig K.F."/>
            <person name="Butler M.K."/>
            <person name="Le Paslier D."/>
            <person name="Pelletier E."/>
            <person name="Mangenot S."/>
            <person name="Kuypers M.M.M."/>
            <person name="Schreiber F."/>
            <person name="Dutilh B.E."/>
            <person name="Zedelius J."/>
            <person name="de Beer D."/>
            <person name="Gloerich J."/>
            <person name="Wessels H.J.C.T."/>
            <person name="van Allen T."/>
            <person name="Luesken F."/>
            <person name="Wu M."/>
            <person name="van de Pas-Schoonen K.T."/>
            <person name="Op den Camp H.J.M."/>
            <person name="Janssen-Megens E.M."/>
            <person name="Francoijs K-J."/>
            <person name="Stunnenberg H."/>
            <person name="Weissenbach J."/>
            <person name="Jetten M.S.M."/>
            <person name="Strous M."/>
        </authorList>
    </citation>
    <scope>NUCLEOTIDE SEQUENCE [LARGE SCALE GENOMIC DNA]</scope>
</reference>
<protein>
    <recommendedName>
        <fullName evidence="2">HEPN domain-containing protein</fullName>
    </recommendedName>
</protein>
<gene>
    <name evidence="3" type="ORF">DAMO_0238</name>
</gene>
<evidence type="ECO:0000313" key="4">
    <source>
        <dbReference type="Proteomes" id="UP000006898"/>
    </source>
</evidence>
<evidence type="ECO:0000256" key="1">
    <source>
        <dbReference type="ARBA" id="ARBA00038248"/>
    </source>
</evidence>
<dbReference type="Gene3D" id="1.20.120.330">
    <property type="entry name" value="Nucleotidyltransferases domain 2"/>
    <property type="match status" value="1"/>
</dbReference>
<dbReference type="Proteomes" id="UP000006898">
    <property type="component" value="Chromosome"/>
</dbReference>
<evidence type="ECO:0000259" key="2">
    <source>
        <dbReference type="Pfam" id="PF05168"/>
    </source>
</evidence>
<dbReference type="Pfam" id="PF05168">
    <property type="entry name" value="HEPN"/>
    <property type="match status" value="1"/>
</dbReference>
<dbReference type="InterPro" id="IPR007842">
    <property type="entry name" value="HEPN_dom"/>
</dbReference>
<evidence type="ECO:0000313" key="3">
    <source>
        <dbReference type="EMBL" id="CBE67337.1"/>
    </source>
</evidence>
<dbReference type="KEGG" id="mox:DAMO_0238"/>